<dbReference type="PANTHER" id="PTHR35849:SF1">
    <property type="entry name" value="INTERMEMBRANE PHOSPHOLIPID TRANSPORT SYSTEM BINDING PROTEIN MLAB"/>
    <property type="match status" value="1"/>
</dbReference>
<name>A0A119D0H7_SHEFR</name>
<organism evidence="2">
    <name type="scientific">Shewanella frigidimarina</name>
    <dbReference type="NCBI Taxonomy" id="56812"/>
    <lineage>
        <taxon>Bacteria</taxon>
        <taxon>Pseudomonadati</taxon>
        <taxon>Pseudomonadota</taxon>
        <taxon>Gammaproteobacteria</taxon>
        <taxon>Alteromonadales</taxon>
        <taxon>Shewanellaceae</taxon>
        <taxon>Shewanella</taxon>
    </lineage>
</organism>
<dbReference type="PANTHER" id="PTHR35849">
    <property type="entry name" value="BLR2341 PROTEIN"/>
    <property type="match status" value="1"/>
</dbReference>
<feature type="domain" description="STAS" evidence="1">
    <location>
        <begin position="39"/>
        <end position="107"/>
    </location>
</feature>
<sequence length="107" mass="12073">MITFNQQDQRCIVSGRLTQDEVKQLWPKRHELFTASTQVVDLSALEYVDSAGVALLLAFIKLHASSSQETSVSRQLVNPSEQLKKMIELYDLDAFFQLNIVSNSKGN</sequence>
<dbReference type="InterPro" id="IPR052746">
    <property type="entry name" value="MlaB_ABC_Transporter"/>
</dbReference>
<reference evidence="2 3" key="1">
    <citation type="submission" date="2016-01" db="EMBL/GenBank/DDBJ databases">
        <title>Draft genome of the antarctic isolate Shewanella frigidimarina Ag06-30.</title>
        <authorList>
            <person name="Parmeciano Di Noto G."/>
            <person name="Vazquez S."/>
            <person name="Mac Cormack W."/>
            <person name="Iriarte A."/>
            <person name="Quiroga C."/>
        </authorList>
    </citation>
    <scope>NUCLEOTIDE SEQUENCE [LARGE SCALE GENOMIC DNA]</scope>
    <source>
        <strain evidence="2 3">Ag06-30</strain>
    </source>
</reference>
<dbReference type="Pfam" id="PF13466">
    <property type="entry name" value="STAS_2"/>
    <property type="match status" value="1"/>
</dbReference>
<protein>
    <submittedName>
        <fullName evidence="2">Phospholipid ABC transporter</fullName>
    </submittedName>
</protein>
<gene>
    <name evidence="2" type="ORF">AWJ07_11770</name>
</gene>
<evidence type="ECO:0000313" key="2">
    <source>
        <dbReference type="EMBL" id="KVX02975.1"/>
    </source>
</evidence>
<dbReference type="EMBL" id="LRDC01000002">
    <property type="protein sequence ID" value="KVX02975.1"/>
    <property type="molecule type" value="Genomic_DNA"/>
</dbReference>
<dbReference type="SUPFAM" id="SSF52091">
    <property type="entry name" value="SpoIIaa-like"/>
    <property type="match status" value="1"/>
</dbReference>
<dbReference type="Proteomes" id="UP000055702">
    <property type="component" value="Unassembled WGS sequence"/>
</dbReference>
<evidence type="ECO:0000259" key="1">
    <source>
        <dbReference type="PROSITE" id="PS50801"/>
    </source>
</evidence>
<dbReference type="InterPro" id="IPR002645">
    <property type="entry name" value="STAS_dom"/>
</dbReference>
<evidence type="ECO:0000313" key="3">
    <source>
        <dbReference type="Proteomes" id="UP000055702"/>
    </source>
</evidence>
<proteinExistence type="predicted"/>
<dbReference type="PROSITE" id="PS50801">
    <property type="entry name" value="STAS"/>
    <property type="match status" value="1"/>
</dbReference>
<dbReference type="InterPro" id="IPR058548">
    <property type="entry name" value="MlaB-like_STAS"/>
</dbReference>
<dbReference type="Gene3D" id="3.30.750.24">
    <property type="entry name" value="STAS domain"/>
    <property type="match status" value="1"/>
</dbReference>
<comment type="caution">
    <text evidence="2">The sequence shown here is derived from an EMBL/GenBank/DDBJ whole genome shotgun (WGS) entry which is preliminary data.</text>
</comment>
<dbReference type="InterPro" id="IPR036513">
    <property type="entry name" value="STAS_dom_sf"/>
</dbReference>
<dbReference type="AlphaFoldDB" id="A0A119D0H7"/>
<dbReference type="RefSeq" id="WP_059744674.1">
    <property type="nucleotide sequence ID" value="NZ_JBOZPT010000002.1"/>
</dbReference>
<accession>A0A119D0H7</accession>
<dbReference type="CDD" id="cd07043">
    <property type="entry name" value="STAS_anti-anti-sigma_factors"/>
    <property type="match status" value="1"/>
</dbReference>